<organism evidence="4 5">
    <name type="scientific">Phenylobacterium koreense</name>
    <dbReference type="NCBI Taxonomy" id="266125"/>
    <lineage>
        <taxon>Bacteria</taxon>
        <taxon>Pseudomonadati</taxon>
        <taxon>Pseudomonadota</taxon>
        <taxon>Alphaproteobacteria</taxon>
        <taxon>Caulobacterales</taxon>
        <taxon>Caulobacteraceae</taxon>
        <taxon>Phenylobacterium</taxon>
    </lineage>
</organism>
<dbReference type="SUPFAM" id="SSF109604">
    <property type="entry name" value="HD-domain/PDEase-like"/>
    <property type="match status" value="1"/>
</dbReference>
<reference evidence="4 5" key="1">
    <citation type="submission" date="2024-06" db="EMBL/GenBank/DDBJ databases">
        <title>Genomic Encyclopedia of Type Strains, Phase IV (KMG-IV): sequencing the most valuable type-strain genomes for metagenomic binning, comparative biology and taxonomic classification.</title>
        <authorList>
            <person name="Goeker M."/>
        </authorList>
    </citation>
    <scope>NUCLEOTIDE SEQUENCE [LARGE SCALE GENOMIC DNA]</scope>
    <source>
        <strain evidence="4 5">DSM 17809</strain>
    </source>
</reference>
<dbReference type="GO" id="GO:0008894">
    <property type="term" value="F:guanosine-5'-triphosphate,3'-diphosphate diphosphatase activity"/>
    <property type="evidence" value="ECO:0007669"/>
    <property type="project" value="UniProtKB-EC"/>
</dbReference>
<feature type="domain" description="Exopolyphosphatase C-terminal" evidence="3">
    <location>
        <begin position="323"/>
        <end position="500"/>
    </location>
</feature>
<dbReference type="InterPro" id="IPR003695">
    <property type="entry name" value="Ppx_GppA_N"/>
</dbReference>
<dbReference type="PANTHER" id="PTHR30005:SF0">
    <property type="entry name" value="RETROGRADE REGULATION PROTEIN 2"/>
    <property type="match status" value="1"/>
</dbReference>
<accession>A0ABV2EK27</accession>
<dbReference type="EC" id="3.6.1.11" evidence="4"/>
<sequence length="509" mass="54919">MWPRADSRLSRDEPAAQQDPGFRQAAVIDVGSNSVRLVIYRLEGRAIWTIFNEKALAGLGRDLPRTGRLSPEGVETALAALRRFRATLTGWDRAEIFAVATAAVREAADGPDFLARVEMETGIRLRVLSGAEEARYAALGVIAGQPDAAGVVGDLGGSSLELVHLDPSAPPDGITLALGPFALGAPQALDIDKVRRLIDQRIEAAALRFRTREFHAVGGAWRNLALLHMEMADYPLKVAHQYEMNRSDALDVARFVARQSKGSLERIQGLSKKRFDTLPYSALVLDALIERLGIERLVISAYGLREGLLLESMSPEESARDPLIEGCEALTTVRGLSADLGPALHAWLAPAFDQLPPVFGAREPVLTAAACRLADLGARLHPDHRGELAFEQVLRAPLAGMNHPERAFLASAAFARHSSAPTTPNMTTVGKVLSADRRQRARALGTAIRLGCDLSGRNAALLDRCSLAIDGDRLVLTPQAGWGDILLGEQTAKRAQTLAQSLRLKLLLA</sequence>
<protein>
    <submittedName>
        <fullName evidence="4">Exopolyphosphatase/guanosine-5'-triphosphate, 3'-diphosphate pyrophosphatase</fullName>
        <ecNumber evidence="4">3.6.1.11</ecNumber>
        <ecNumber evidence="4">3.6.1.40</ecNumber>
    </submittedName>
</protein>
<dbReference type="Pfam" id="PF02541">
    <property type="entry name" value="Ppx-GppA"/>
    <property type="match status" value="1"/>
</dbReference>
<feature type="compositionally biased region" description="Basic and acidic residues" evidence="1">
    <location>
        <begin position="1"/>
        <end position="14"/>
    </location>
</feature>
<dbReference type="Gene3D" id="1.10.3210.10">
    <property type="entry name" value="Hypothetical protein af1432"/>
    <property type="match status" value="1"/>
</dbReference>
<dbReference type="InterPro" id="IPR050273">
    <property type="entry name" value="GppA/Ppx_hydrolase"/>
</dbReference>
<dbReference type="Gene3D" id="3.30.420.40">
    <property type="match status" value="1"/>
</dbReference>
<evidence type="ECO:0000259" key="3">
    <source>
        <dbReference type="Pfam" id="PF21697"/>
    </source>
</evidence>
<dbReference type="InterPro" id="IPR048951">
    <property type="entry name" value="Ppx_C"/>
</dbReference>
<keyword evidence="4" id="KW-0378">Hydrolase</keyword>
<dbReference type="CDD" id="cd24052">
    <property type="entry name" value="ASKHA_NBD_HpPPX-GppA-like"/>
    <property type="match status" value="1"/>
</dbReference>
<evidence type="ECO:0000256" key="1">
    <source>
        <dbReference type="SAM" id="MobiDB-lite"/>
    </source>
</evidence>
<evidence type="ECO:0000259" key="2">
    <source>
        <dbReference type="Pfam" id="PF02541"/>
    </source>
</evidence>
<comment type="caution">
    <text evidence="4">The sequence shown here is derived from an EMBL/GenBank/DDBJ whole genome shotgun (WGS) entry which is preliminary data.</text>
</comment>
<dbReference type="Pfam" id="PF21697">
    <property type="entry name" value="Ppx_C"/>
    <property type="match status" value="1"/>
</dbReference>
<evidence type="ECO:0000313" key="4">
    <source>
        <dbReference type="EMBL" id="MET3527404.1"/>
    </source>
</evidence>
<dbReference type="Gene3D" id="3.30.420.150">
    <property type="entry name" value="Exopolyphosphatase. Domain 2"/>
    <property type="match status" value="1"/>
</dbReference>
<feature type="region of interest" description="Disordered" evidence="1">
    <location>
        <begin position="1"/>
        <end position="20"/>
    </location>
</feature>
<dbReference type="GO" id="GO:0004309">
    <property type="term" value="F:exopolyphosphatase activity"/>
    <property type="evidence" value="ECO:0007669"/>
    <property type="project" value="UniProtKB-EC"/>
</dbReference>
<dbReference type="SUPFAM" id="SSF53067">
    <property type="entry name" value="Actin-like ATPase domain"/>
    <property type="match status" value="2"/>
</dbReference>
<dbReference type="Proteomes" id="UP001549110">
    <property type="component" value="Unassembled WGS sequence"/>
</dbReference>
<dbReference type="EC" id="3.6.1.40" evidence="4"/>
<dbReference type="EMBL" id="JBEPLU010000002">
    <property type="protein sequence ID" value="MET3527404.1"/>
    <property type="molecule type" value="Genomic_DNA"/>
</dbReference>
<feature type="domain" description="Ppx/GppA phosphatase N-terminal" evidence="2">
    <location>
        <begin position="38"/>
        <end position="313"/>
    </location>
</feature>
<keyword evidence="5" id="KW-1185">Reference proteome</keyword>
<evidence type="ECO:0000313" key="5">
    <source>
        <dbReference type="Proteomes" id="UP001549110"/>
    </source>
</evidence>
<name>A0ABV2EK27_9CAUL</name>
<gene>
    <name evidence="4" type="ORF">ABID41_002522</name>
</gene>
<dbReference type="InterPro" id="IPR043129">
    <property type="entry name" value="ATPase_NBD"/>
</dbReference>
<dbReference type="RefSeq" id="WP_331928000.1">
    <property type="nucleotide sequence ID" value="NZ_JBEPLU010000002.1"/>
</dbReference>
<proteinExistence type="predicted"/>
<dbReference type="PANTHER" id="PTHR30005">
    <property type="entry name" value="EXOPOLYPHOSPHATASE"/>
    <property type="match status" value="1"/>
</dbReference>